<dbReference type="PROSITE" id="PS51462">
    <property type="entry name" value="NUDIX"/>
    <property type="match status" value="1"/>
</dbReference>
<dbReference type="InterPro" id="IPR045121">
    <property type="entry name" value="CoAse"/>
</dbReference>
<dbReference type="AlphaFoldDB" id="A0A382CHN4"/>
<dbReference type="Pfam" id="PF00293">
    <property type="entry name" value="NUDIX"/>
    <property type="match status" value="1"/>
</dbReference>
<dbReference type="InterPro" id="IPR000086">
    <property type="entry name" value="NUDIX_hydrolase_dom"/>
</dbReference>
<evidence type="ECO:0000256" key="3">
    <source>
        <dbReference type="ARBA" id="ARBA00022723"/>
    </source>
</evidence>
<dbReference type="InterPro" id="IPR015797">
    <property type="entry name" value="NUDIX_hydrolase-like_dom_sf"/>
</dbReference>
<keyword evidence="5" id="KW-0460">Magnesium</keyword>
<dbReference type="GO" id="GO:0046872">
    <property type="term" value="F:metal ion binding"/>
    <property type="evidence" value="ECO:0007669"/>
    <property type="project" value="UniProtKB-KW"/>
</dbReference>
<evidence type="ECO:0000256" key="4">
    <source>
        <dbReference type="ARBA" id="ARBA00022801"/>
    </source>
</evidence>
<feature type="domain" description="Nudix hydrolase" evidence="7">
    <location>
        <begin position="25"/>
        <end position="158"/>
    </location>
</feature>
<dbReference type="PANTHER" id="PTHR12992:SF11">
    <property type="entry name" value="MITOCHONDRIAL COENZYME A DIPHOSPHATASE NUDT8"/>
    <property type="match status" value="1"/>
</dbReference>
<accession>A0A382CHN4</accession>
<reference evidence="8" key="1">
    <citation type="submission" date="2018-05" db="EMBL/GenBank/DDBJ databases">
        <authorList>
            <person name="Lanie J.A."/>
            <person name="Ng W.-L."/>
            <person name="Kazmierczak K.M."/>
            <person name="Andrzejewski T.M."/>
            <person name="Davidsen T.M."/>
            <person name="Wayne K.J."/>
            <person name="Tettelin H."/>
            <person name="Glass J.I."/>
            <person name="Rusch D."/>
            <person name="Podicherti R."/>
            <person name="Tsui H.-C.T."/>
            <person name="Winkler M.E."/>
        </authorList>
    </citation>
    <scope>NUCLEOTIDE SEQUENCE</scope>
</reference>
<evidence type="ECO:0000313" key="8">
    <source>
        <dbReference type="EMBL" id="SVB24883.1"/>
    </source>
</evidence>
<sequence length="183" mass="20817">MDLFVFKAKLQNQHPIVREKVAEGLRMASVMVVLFIHNSKIFVLMTLRSKHLKIHPGEMAFPGGRYEEKDGNLLSTALRETKEEIGMELNESLINATLPDVRTLTGYVITPYVTILPARPRVGELSAEVEEVFEIPFVTLLSTQKLNTEYKVEGNKYVYWHGTNRIWGASAKILQEIERLSST</sequence>
<keyword evidence="4" id="KW-0378">Hydrolase</keyword>
<comment type="cofactor">
    <cofactor evidence="1">
        <name>Mn(2+)</name>
        <dbReference type="ChEBI" id="CHEBI:29035"/>
    </cofactor>
</comment>
<dbReference type="CDD" id="cd03426">
    <property type="entry name" value="NUDIX_CoAse_Nudt7"/>
    <property type="match status" value="1"/>
</dbReference>
<evidence type="ECO:0000256" key="1">
    <source>
        <dbReference type="ARBA" id="ARBA00001936"/>
    </source>
</evidence>
<evidence type="ECO:0000256" key="5">
    <source>
        <dbReference type="ARBA" id="ARBA00022842"/>
    </source>
</evidence>
<dbReference type="Gene3D" id="3.90.79.10">
    <property type="entry name" value="Nucleoside Triphosphate Pyrophosphohydrolase"/>
    <property type="match status" value="1"/>
</dbReference>
<evidence type="ECO:0000256" key="6">
    <source>
        <dbReference type="ARBA" id="ARBA00023211"/>
    </source>
</evidence>
<dbReference type="GO" id="GO:0010945">
    <property type="term" value="F:coenzyme A diphosphatase activity"/>
    <property type="evidence" value="ECO:0007669"/>
    <property type="project" value="InterPro"/>
</dbReference>
<dbReference type="EMBL" id="UINC01034284">
    <property type="protein sequence ID" value="SVB24883.1"/>
    <property type="molecule type" value="Genomic_DNA"/>
</dbReference>
<dbReference type="PANTHER" id="PTHR12992">
    <property type="entry name" value="NUDIX HYDROLASE"/>
    <property type="match status" value="1"/>
</dbReference>
<organism evidence="8">
    <name type="scientific">marine metagenome</name>
    <dbReference type="NCBI Taxonomy" id="408172"/>
    <lineage>
        <taxon>unclassified sequences</taxon>
        <taxon>metagenomes</taxon>
        <taxon>ecological metagenomes</taxon>
    </lineage>
</organism>
<name>A0A382CHN4_9ZZZZ</name>
<evidence type="ECO:0000256" key="2">
    <source>
        <dbReference type="ARBA" id="ARBA00001946"/>
    </source>
</evidence>
<gene>
    <name evidence="8" type="ORF">METZ01_LOCUS177737</name>
</gene>
<comment type="cofactor">
    <cofactor evidence="2">
        <name>Mg(2+)</name>
        <dbReference type="ChEBI" id="CHEBI:18420"/>
    </cofactor>
</comment>
<keyword evidence="6" id="KW-0464">Manganese</keyword>
<evidence type="ECO:0000259" key="7">
    <source>
        <dbReference type="PROSITE" id="PS51462"/>
    </source>
</evidence>
<keyword evidence="3" id="KW-0479">Metal-binding</keyword>
<proteinExistence type="predicted"/>
<dbReference type="SUPFAM" id="SSF55811">
    <property type="entry name" value="Nudix"/>
    <property type="match status" value="1"/>
</dbReference>
<protein>
    <recommendedName>
        <fullName evidence="7">Nudix hydrolase domain-containing protein</fullName>
    </recommendedName>
</protein>